<dbReference type="InterPro" id="IPR008023">
    <property type="entry name" value="DUF748"/>
</dbReference>
<reference evidence="1 2" key="1">
    <citation type="submission" date="2019-02" db="EMBL/GenBank/DDBJ databases">
        <title>Polymorphobacter sp. isolated from the lake at the Tibet of China.</title>
        <authorList>
            <person name="Li A."/>
        </authorList>
    </citation>
    <scope>NUCLEOTIDE SEQUENCE [LARGE SCALE GENOMIC DNA]</scope>
    <source>
        <strain evidence="1 2">DJ1R-1</strain>
    </source>
</reference>
<dbReference type="Pfam" id="PF05359">
    <property type="entry name" value="DUF748"/>
    <property type="match status" value="1"/>
</dbReference>
<dbReference type="RefSeq" id="WP_135244961.1">
    <property type="nucleotide sequence ID" value="NZ_SIHO01000001.1"/>
</dbReference>
<organism evidence="1 2">
    <name type="scientific">Glacieibacterium arshaanense</name>
    <dbReference type="NCBI Taxonomy" id="2511025"/>
    <lineage>
        <taxon>Bacteria</taxon>
        <taxon>Pseudomonadati</taxon>
        <taxon>Pseudomonadota</taxon>
        <taxon>Alphaproteobacteria</taxon>
        <taxon>Sphingomonadales</taxon>
        <taxon>Sphingosinicellaceae</taxon>
        <taxon>Glacieibacterium</taxon>
    </lineage>
</organism>
<dbReference type="EMBL" id="SIHO01000001">
    <property type="protein sequence ID" value="TFU06239.1"/>
    <property type="molecule type" value="Genomic_DNA"/>
</dbReference>
<dbReference type="GO" id="GO:0005886">
    <property type="term" value="C:plasma membrane"/>
    <property type="evidence" value="ECO:0007669"/>
    <property type="project" value="TreeGrafter"/>
</dbReference>
<sequence length="1057" mass="111039">MRVVLRNPFVLIPLILALLFGAYVAAGFWLAPRLIRSAAQDYVSKNLPGKDLALGDIRFNPLRLTLDIDKIAIGDSKAPAPMVAVGHVGVNVSSSSIWKMTPRLDAVSIDAPLVNAVLRKDGTLNLSELVPPDDGKPTPAVWIGRLEVRDGTANFSDQRRAGSREKTLTPITFELRDFATYMDAGGNYQLDAASKDGEAFHWAGTVSMAPLASAGKFSIDALKLTSLYRFIDDLAPVALLGGSLDMAGSYKFAAAPKTAVTPPANMFEANLESLAVADLALRTKDGDDVTVKTLKLAPTQLSLGSDNAAIGALDIGGISARRVTGESVAIDSVALAGSSYKLSAQVADIGALSVKGIAVKGRGKAPEAVALRSIALDASRIDAKAQMARIGAVTVAGLKAQALVAADNSVSIPGLYPMKLPKSAPAADAPAWHYSLAGFNLEDAAVKLTLARVTPAKVLDIAPVKLNIGTITDKRDAPLPVSFSATINRSATISAVGRVDPQTGGAAMALDMAKLPIADFVAFAPTPPGVIVKSGLLGVKGKARITPNAKTPRIDFAGNASVIDLKLLEREAGTDLLAWQRLDVTGIQYAGDRLAIATITLDKPVSNIAITRNAELNIAKVNQTGPTPAPLPISGSKQAIGDVRVKAVMSNTLASAGAAMPIHIGQVVFKNGTIGFSDYSIEPNFRASIQGFSGTITDLSTTPGAQAKFNLKGYVIDRFSPVTITGRANPFAYDANTDITASFKNIELPVFNPYSGQYAGYNISKGKLSTDFHYKISARQLDAQHHVVIDQLEWGAATDSKQKVSLPVRLATSLLKDKNGVIDLDLPVTGSLDDPKFNVWPVVWKVVGNVLTKIITAPFRMLGDLFSSDEQPQFVVFDAGSAALAPDASASLAKLAKGLADKPDVNLDIPAGPGIREDAEAMTTAAIEAAVAGASKKPADYATLDMGEKRDRLAKIYKTKFGKKPDYPKDLPTANLISGKEAKLAAATAQVDWLETAVRPKFAPTDSQLAALGQARADAVKQALLADAAIDPARVFVATGKSVTAKGDDVQMELAVK</sequence>
<dbReference type="PANTHER" id="PTHR30441:SF8">
    <property type="entry name" value="DUF748 DOMAIN-CONTAINING PROTEIN"/>
    <property type="match status" value="1"/>
</dbReference>
<dbReference type="InterPro" id="IPR052894">
    <property type="entry name" value="AsmA-related"/>
</dbReference>
<dbReference type="Proteomes" id="UP000297737">
    <property type="component" value="Unassembled WGS sequence"/>
</dbReference>
<protein>
    <submittedName>
        <fullName evidence="1">DUF748 domain-containing protein</fullName>
    </submittedName>
</protein>
<dbReference type="GO" id="GO:0090313">
    <property type="term" value="P:regulation of protein targeting to membrane"/>
    <property type="evidence" value="ECO:0007669"/>
    <property type="project" value="TreeGrafter"/>
</dbReference>
<accession>A0A4Y9ESQ4</accession>
<evidence type="ECO:0000313" key="1">
    <source>
        <dbReference type="EMBL" id="TFU06239.1"/>
    </source>
</evidence>
<dbReference type="AlphaFoldDB" id="A0A4Y9ESQ4"/>
<evidence type="ECO:0000313" key="2">
    <source>
        <dbReference type="Proteomes" id="UP000297737"/>
    </source>
</evidence>
<dbReference type="PANTHER" id="PTHR30441">
    <property type="entry name" value="DUF748 DOMAIN-CONTAINING PROTEIN"/>
    <property type="match status" value="1"/>
</dbReference>
<proteinExistence type="predicted"/>
<dbReference type="OrthoDB" id="9757969at2"/>
<gene>
    <name evidence="1" type="ORF">EUV02_04330</name>
</gene>
<comment type="caution">
    <text evidence="1">The sequence shown here is derived from an EMBL/GenBank/DDBJ whole genome shotgun (WGS) entry which is preliminary data.</text>
</comment>
<keyword evidence="2" id="KW-1185">Reference proteome</keyword>
<name>A0A4Y9ESQ4_9SPHN</name>